<evidence type="ECO:0000256" key="2">
    <source>
        <dbReference type="SAM" id="SignalP"/>
    </source>
</evidence>
<keyword evidence="2" id="KW-0732">Signal</keyword>
<feature type="compositionally biased region" description="Low complexity" evidence="1">
    <location>
        <begin position="393"/>
        <end position="426"/>
    </location>
</feature>
<feature type="compositionally biased region" description="Polar residues" evidence="1">
    <location>
        <begin position="329"/>
        <end position="339"/>
    </location>
</feature>
<proteinExistence type="predicted"/>
<dbReference type="WBParaSite" id="scaffold34652_cov210.g21495">
    <property type="protein sequence ID" value="scaffold34652_cov210.g21495"/>
    <property type="gene ID" value="scaffold34652_cov210.g21495"/>
</dbReference>
<feature type="region of interest" description="Disordered" evidence="1">
    <location>
        <begin position="177"/>
        <end position="200"/>
    </location>
</feature>
<dbReference type="Proteomes" id="UP000887561">
    <property type="component" value="Unplaced"/>
</dbReference>
<feature type="region of interest" description="Disordered" evidence="1">
    <location>
        <begin position="371"/>
        <end position="426"/>
    </location>
</feature>
<evidence type="ECO:0000313" key="4">
    <source>
        <dbReference type="WBParaSite" id="scaffold34652_cov210.g21495"/>
    </source>
</evidence>
<reference evidence="4" key="1">
    <citation type="submission" date="2022-11" db="UniProtKB">
        <authorList>
            <consortium name="WormBaseParasite"/>
        </authorList>
    </citation>
    <scope>IDENTIFICATION</scope>
</reference>
<protein>
    <submittedName>
        <fullName evidence="4">Uncharacterized protein</fullName>
    </submittedName>
</protein>
<accession>A0A915MCK8</accession>
<sequence length="527" mass="58889">MKLFIILFCIVIQWMFKIVVGEDFKVQVLPTDYSWNVKVTSSCYFNVDENEKSNYGAFEESMLAMAEKIDDNAKITKEMETQIINVYSVAKIPEEFKKYFASISGFNEKIELSREHVHHSPTIVKFQLPSLERRIKNPILQNGNGLGFTYTFDFGEKQDMSINLNFVQLVNPNNFHNESTSSHVPEYSFQTPEHPTNVSTNFHHLNLRDEDDVSEGETERPNYAAMAEGQGVQLNFDEASTSSGSSGKKSSRRPPKPVSPPTNHEKAQQISMQKRPQRKLTTTRSMPVERGSSHDLNDSGHSSNNTGHANNDVAAMHHAGGMGQFQGYGHQSTESQQWPPSEYPPAYYGYNQSMFGHLSFNNANMHGNFGGQKTFNRSESLPVDHQNGGGYTGSYPYSPSPSSYWTDTSSDYSSSQTSLSGPGSDSMNLRENVIHETHPVYHQFDSYSGSHSYGGNIGGHNGGQSWICGTTPILYHPYDESHYDGTNGGNLPSMHPTHIGGGTPSIFPMPDHNGNIVYNHDYDNDLW</sequence>
<feature type="compositionally biased region" description="Polar residues" evidence="1">
    <location>
        <begin position="299"/>
        <end position="309"/>
    </location>
</feature>
<organism evidence="3 4">
    <name type="scientific">Meloidogyne javanica</name>
    <name type="common">Root-knot nematode worm</name>
    <dbReference type="NCBI Taxonomy" id="6303"/>
    <lineage>
        <taxon>Eukaryota</taxon>
        <taxon>Metazoa</taxon>
        <taxon>Ecdysozoa</taxon>
        <taxon>Nematoda</taxon>
        <taxon>Chromadorea</taxon>
        <taxon>Rhabditida</taxon>
        <taxon>Tylenchina</taxon>
        <taxon>Tylenchomorpha</taxon>
        <taxon>Tylenchoidea</taxon>
        <taxon>Meloidogynidae</taxon>
        <taxon>Meloidogyninae</taxon>
        <taxon>Meloidogyne</taxon>
        <taxon>Meloidogyne incognita group</taxon>
    </lineage>
</organism>
<feature type="chain" id="PRO_5037043890" evidence="2">
    <location>
        <begin position="22"/>
        <end position="527"/>
    </location>
</feature>
<feature type="region of interest" description="Disordered" evidence="1">
    <location>
        <begin position="237"/>
        <end position="340"/>
    </location>
</feature>
<dbReference type="AlphaFoldDB" id="A0A915MCK8"/>
<feature type="compositionally biased region" description="Polar residues" evidence="1">
    <location>
        <begin position="268"/>
        <end position="285"/>
    </location>
</feature>
<evidence type="ECO:0000313" key="3">
    <source>
        <dbReference type="Proteomes" id="UP000887561"/>
    </source>
</evidence>
<keyword evidence="3" id="KW-1185">Reference proteome</keyword>
<name>A0A915MCK8_MELJA</name>
<feature type="signal peptide" evidence="2">
    <location>
        <begin position="1"/>
        <end position="21"/>
    </location>
</feature>
<evidence type="ECO:0000256" key="1">
    <source>
        <dbReference type="SAM" id="MobiDB-lite"/>
    </source>
</evidence>